<dbReference type="GeneID" id="107269489"/>
<evidence type="ECO:0000259" key="2">
    <source>
        <dbReference type="Pfam" id="PF01683"/>
    </source>
</evidence>
<dbReference type="PANTHER" id="PTHR39069:SF8">
    <property type="entry name" value="FI17111P1"/>
    <property type="match status" value="1"/>
</dbReference>
<name>A0AAJ7FMB3_CEPCN</name>
<dbReference type="Pfam" id="PF01683">
    <property type="entry name" value="EB"/>
    <property type="match status" value="1"/>
</dbReference>
<accession>A0AAJ7FMB3</accession>
<organism evidence="3 4">
    <name type="scientific">Cephus cinctus</name>
    <name type="common">Wheat stem sawfly</name>
    <dbReference type="NCBI Taxonomy" id="211228"/>
    <lineage>
        <taxon>Eukaryota</taxon>
        <taxon>Metazoa</taxon>
        <taxon>Ecdysozoa</taxon>
        <taxon>Arthropoda</taxon>
        <taxon>Hexapoda</taxon>
        <taxon>Insecta</taxon>
        <taxon>Pterygota</taxon>
        <taxon>Neoptera</taxon>
        <taxon>Endopterygota</taxon>
        <taxon>Hymenoptera</taxon>
        <taxon>Cephoidea</taxon>
        <taxon>Cephidae</taxon>
        <taxon>Cephus</taxon>
    </lineage>
</organism>
<dbReference type="PANTHER" id="PTHR39069">
    <property type="entry name" value="ECDYSONE-INDUCIBLE GENE E1, ISOFORM A"/>
    <property type="match status" value="1"/>
</dbReference>
<keyword evidence="4" id="KW-0640">Prion</keyword>
<feature type="domain" description="EB" evidence="2">
    <location>
        <begin position="157"/>
        <end position="204"/>
    </location>
</feature>
<keyword evidence="1" id="KW-0732">Signal</keyword>
<dbReference type="KEGG" id="ccin:107269489"/>
<dbReference type="RefSeq" id="XP_015598858.1">
    <property type="nucleotide sequence ID" value="XM_015743372.2"/>
</dbReference>
<dbReference type="AlphaFoldDB" id="A0AAJ7FMB3"/>
<evidence type="ECO:0000313" key="4">
    <source>
        <dbReference type="RefSeq" id="XP_015598858.1"/>
    </source>
</evidence>
<feature type="chain" id="PRO_5042464400" evidence="1">
    <location>
        <begin position="19"/>
        <end position="333"/>
    </location>
</feature>
<evidence type="ECO:0000256" key="1">
    <source>
        <dbReference type="SAM" id="SignalP"/>
    </source>
</evidence>
<reference evidence="4" key="1">
    <citation type="submission" date="2025-08" db="UniProtKB">
        <authorList>
            <consortium name="RefSeq"/>
        </authorList>
    </citation>
    <scope>IDENTIFICATION</scope>
</reference>
<feature type="signal peptide" evidence="1">
    <location>
        <begin position="1"/>
        <end position="18"/>
    </location>
</feature>
<dbReference type="Proteomes" id="UP000694920">
    <property type="component" value="Unplaced"/>
</dbReference>
<gene>
    <name evidence="4" type="primary">LOC107269489</name>
</gene>
<keyword evidence="3" id="KW-1185">Reference proteome</keyword>
<sequence>MMKYLILAAILIIYSVAGQGYLNKDGNVTVPCIKYEDCRPVIPNSMNTTCINFECYCSKSGEESGSLCKPSDIAVVSSKQSNPLVARVCKHSKDCYLKNGFCNTSISQCECLTGFVSSSDSERCLPIAATIGSTCEDNKQCLAYLANSTCSNMECKCVPGYHYANSKCYKSVAFGESCNFNEECMSIIGAECNAGLCTCSIDAVINPQNNNCLPLAQKINDFCSESVQCSKKFGDNSECMGEKCVCQEHYHFDNKVHRCVVNKRLGDSCEGDYECYQGETGYEEKALQCIAKQCHCTTGFEKNEDNICVSVSGATTLTLSMTLILSSLLYVSL</sequence>
<dbReference type="InterPro" id="IPR006149">
    <property type="entry name" value="EB_dom"/>
</dbReference>
<proteinExistence type="predicted"/>
<keyword evidence="4" id="KW-0034">Amyloid</keyword>
<evidence type="ECO:0000313" key="3">
    <source>
        <dbReference type="Proteomes" id="UP000694920"/>
    </source>
</evidence>
<protein>
    <submittedName>
        <fullName evidence="4">Prion-like-(Q/N-rich) domain-bearing protein 25 isoform X1</fullName>
    </submittedName>
</protein>